<feature type="transmembrane region" description="Helical" evidence="1">
    <location>
        <begin position="218"/>
        <end position="240"/>
    </location>
</feature>
<dbReference type="EMBL" id="QNGE01005621">
    <property type="protein sequence ID" value="KAA3671925.1"/>
    <property type="molecule type" value="Genomic_DNA"/>
</dbReference>
<proteinExistence type="predicted"/>
<comment type="caution">
    <text evidence="2">The sequence shown here is derived from an EMBL/GenBank/DDBJ whole genome shotgun (WGS) entry which is preliminary data.</text>
</comment>
<evidence type="ECO:0000256" key="1">
    <source>
        <dbReference type="SAM" id="Phobius"/>
    </source>
</evidence>
<keyword evidence="3" id="KW-1185">Reference proteome</keyword>
<feature type="transmembrane region" description="Helical" evidence="1">
    <location>
        <begin position="31"/>
        <end position="53"/>
    </location>
</feature>
<keyword evidence="1" id="KW-0472">Membrane</keyword>
<organism evidence="2 3">
    <name type="scientific">Paragonimus westermani</name>
    <dbReference type="NCBI Taxonomy" id="34504"/>
    <lineage>
        <taxon>Eukaryota</taxon>
        <taxon>Metazoa</taxon>
        <taxon>Spiralia</taxon>
        <taxon>Lophotrochozoa</taxon>
        <taxon>Platyhelminthes</taxon>
        <taxon>Trematoda</taxon>
        <taxon>Digenea</taxon>
        <taxon>Plagiorchiida</taxon>
        <taxon>Troglotremata</taxon>
        <taxon>Troglotrematidae</taxon>
        <taxon>Paragonimus</taxon>
    </lineage>
</organism>
<accession>A0A5J4N8Q0</accession>
<keyword evidence="1" id="KW-1133">Transmembrane helix</keyword>
<keyword evidence="1" id="KW-0812">Transmembrane</keyword>
<reference evidence="2 3" key="1">
    <citation type="journal article" date="2019" name="Gigascience">
        <title>Whole-genome sequence of the oriental lung fluke Paragonimus westermani.</title>
        <authorList>
            <person name="Oey H."/>
            <person name="Zakrzewski M."/>
            <person name="Narain K."/>
            <person name="Devi K.R."/>
            <person name="Agatsuma T."/>
            <person name="Nawaratna S."/>
            <person name="Gobert G.N."/>
            <person name="Jones M.K."/>
            <person name="Ragan M.A."/>
            <person name="McManus D.P."/>
            <person name="Krause L."/>
        </authorList>
    </citation>
    <scope>NUCLEOTIDE SEQUENCE [LARGE SCALE GENOMIC DNA]</scope>
    <source>
        <strain evidence="2 3">IND2009</strain>
    </source>
</reference>
<feature type="transmembrane region" description="Helical" evidence="1">
    <location>
        <begin position="139"/>
        <end position="161"/>
    </location>
</feature>
<evidence type="ECO:0000313" key="2">
    <source>
        <dbReference type="EMBL" id="KAA3671925.1"/>
    </source>
</evidence>
<dbReference type="Proteomes" id="UP000324629">
    <property type="component" value="Unassembled WGS sequence"/>
</dbReference>
<dbReference type="AlphaFoldDB" id="A0A5J4N8Q0"/>
<feature type="transmembrane region" description="Helical" evidence="1">
    <location>
        <begin position="168"/>
        <end position="187"/>
    </location>
</feature>
<name>A0A5J4N8Q0_9TREM</name>
<gene>
    <name evidence="2" type="ORF">DEA37_0002644</name>
</gene>
<evidence type="ECO:0000313" key="3">
    <source>
        <dbReference type="Proteomes" id="UP000324629"/>
    </source>
</evidence>
<sequence length="246" mass="28167">MAKLALEYRLLLAPIPATFVWFQSLKSNQRVLIAILLVFYLINITLITAALVLDQYALHEFNLDTNLSIESSPQITLRIAHGLWREHASILTVNSHLKKSMQLEESRKVINSHPSFSPILTSWEVCRKLSPVVSSLNSFGRLCLMCSLGILLCHVFTFFLFRKTFLILNMYATIYAVLAFTILFTYIRQSSRCVETTLKQLEKQLVFNSTCQLNGLSFVFLMVVAFLFIPMLLLTCLLIFTYPNNL</sequence>
<protein>
    <submittedName>
        <fullName evidence="2">Uncharacterized protein</fullName>
    </submittedName>
</protein>